<dbReference type="EMBL" id="JAHLQT010039062">
    <property type="protein sequence ID" value="KAG7156522.1"/>
    <property type="molecule type" value="Genomic_DNA"/>
</dbReference>
<reference evidence="1" key="1">
    <citation type="journal article" date="2021" name="Sci. Adv.">
        <title>The American lobster genome reveals insights on longevity, neural, and immune adaptations.</title>
        <authorList>
            <person name="Polinski J.M."/>
            <person name="Zimin A.V."/>
            <person name="Clark K.F."/>
            <person name="Kohn A.B."/>
            <person name="Sadowski N."/>
            <person name="Timp W."/>
            <person name="Ptitsyn A."/>
            <person name="Khanna P."/>
            <person name="Romanova D.Y."/>
            <person name="Williams P."/>
            <person name="Greenwood S.J."/>
            <person name="Moroz L.L."/>
            <person name="Walt D.R."/>
            <person name="Bodnar A.G."/>
        </authorList>
    </citation>
    <scope>NUCLEOTIDE SEQUENCE</scope>
    <source>
        <strain evidence="1">GMGI-L3</strain>
    </source>
</reference>
<sequence>MEKLETIFLTNLWNDILERVNKTNKVLQSKDVDMLVAMNHLKSLKTYLQEIRDKFNEYELKGKSTHRCLGSDYSDANKRERKLSVRLA</sequence>
<organism evidence="1 2">
    <name type="scientific">Homarus americanus</name>
    <name type="common">American lobster</name>
    <dbReference type="NCBI Taxonomy" id="6706"/>
    <lineage>
        <taxon>Eukaryota</taxon>
        <taxon>Metazoa</taxon>
        <taxon>Ecdysozoa</taxon>
        <taxon>Arthropoda</taxon>
        <taxon>Crustacea</taxon>
        <taxon>Multicrustacea</taxon>
        <taxon>Malacostraca</taxon>
        <taxon>Eumalacostraca</taxon>
        <taxon>Eucarida</taxon>
        <taxon>Decapoda</taxon>
        <taxon>Pleocyemata</taxon>
        <taxon>Astacidea</taxon>
        <taxon>Nephropoidea</taxon>
        <taxon>Nephropidae</taxon>
        <taxon>Homarus</taxon>
    </lineage>
</organism>
<comment type="caution">
    <text evidence="1">The sequence shown here is derived from an EMBL/GenBank/DDBJ whole genome shotgun (WGS) entry which is preliminary data.</text>
</comment>
<keyword evidence="2" id="KW-1185">Reference proteome</keyword>
<dbReference type="AlphaFoldDB" id="A0A8J5JDT7"/>
<evidence type="ECO:0000313" key="2">
    <source>
        <dbReference type="Proteomes" id="UP000747542"/>
    </source>
</evidence>
<evidence type="ECO:0000313" key="1">
    <source>
        <dbReference type="EMBL" id="KAG7156522.1"/>
    </source>
</evidence>
<gene>
    <name evidence="1" type="ORF">Hamer_G006491</name>
</gene>
<name>A0A8J5JDT7_HOMAM</name>
<dbReference type="Proteomes" id="UP000747542">
    <property type="component" value="Unassembled WGS sequence"/>
</dbReference>
<protein>
    <submittedName>
        <fullName evidence="1">Uncharacterized protein</fullName>
    </submittedName>
</protein>
<proteinExistence type="predicted"/>
<accession>A0A8J5JDT7</accession>